<dbReference type="PANTHER" id="PTHR30474">
    <property type="entry name" value="CELL CYCLE PROTEIN"/>
    <property type="match status" value="1"/>
</dbReference>
<evidence type="ECO:0000256" key="6">
    <source>
        <dbReference type="ARBA" id="ARBA00022984"/>
    </source>
</evidence>
<keyword evidence="2" id="KW-0328">Glycosyltransferase</keyword>
<evidence type="ECO:0000256" key="15">
    <source>
        <dbReference type="ARBA" id="ARBA00049902"/>
    </source>
</evidence>
<sequence length="465" mass="52685">MEMHEYLSELTGQIRNKKAKQEVEREIRTHIEDQAQVYEQMGRTRDEALEEAVRQMGSPVEVGIDMDRIHRPKNNWMVLGMAMLLSLAGLLVQYFCIYRFGTENLYRINQDAFARQCLYTFLGLGFMSILYFCDYSLFSRYGKLIGGLFLVSIILVCNLGMVQVINGGHSYMKTVMYLFIPMYGGILYGYRGTGYSGVIRSLLWLLAAAYTSFAVIGGGIGITLDVMSVCFMMLMYSLFRNWYQVKRKSRPILGLGALALAGGCYSYLGMQPYQMARLRAILSPWAYAREEAFQVVVTRDIMKQLKFLGGLTKGGTPEGTPIHLLPGAQYDYVMLQAASTWGVLAVGILAGLLILFLFLLFHMVKKQKNQLGQLIGYGCVMILVLETGWNLMLNLGFVFVSTAGLPFFTYGGYHTVAVYGLLGILLSIYRYQDLIWERSPKMKAEDNHVLAQLGRYRIRIEKMDL</sequence>
<dbReference type="Proteomes" id="UP001454086">
    <property type="component" value="Unassembled WGS sequence"/>
</dbReference>
<evidence type="ECO:0000256" key="12">
    <source>
        <dbReference type="ARBA" id="ARBA00041185"/>
    </source>
</evidence>
<evidence type="ECO:0000313" key="18">
    <source>
        <dbReference type="Proteomes" id="UP001454086"/>
    </source>
</evidence>
<dbReference type="EMBL" id="JBBMFM010000054">
    <property type="protein sequence ID" value="MEQ2426225.1"/>
    <property type="molecule type" value="Genomic_DNA"/>
</dbReference>
<gene>
    <name evidence="17" type="ORF">WMQ36_14715</name>
</gene>
<evidence type="ECO:0000256" key="9">
    <source>
        <dbReference type="ARBA" id="ARBA00032370"/>
    </source>
</evidence>
<dbReference type="InterPro" id="IPR001182">
    <property type="entry name" value="FtsW/RodA"/>
</dbReference>
<reference evidence="17 18" key="1">
    <citation type="submission" date="2024-03" db="EMBL/GenBank/DDBJ databases">
        <title>Human intestinal bacterial collection.</title>
        <authorList>
            <person name="Pauvert C."/>
            <person name="Hitch T.C.A."/>
            <person name="Clavel T."/>
        </authorList>
    </citation>
    <scope>NUCLEOTIDE SEQUENCE [LARGE SCALE GENOMIC DNA]</scope>
    <source>
        <strain evidence="17 18">CLA-SR-H021</strain>
    </source>
</reference>
<dbReference type="Pfam" id="PF01098">
    <property type="entry name" value="FTSW_RODA_SPOVE"/>
    <property type="match status" value="1"/>
</dbReference>
<evidence type="ECO:0000256" key="16">
    <source>
        <dbReference type="ARBA" id="ARBA00049966"/>
    </source>
</evidence>
<evidence type="ECO:0000256" key="7">
    <source>
        <dbReference type="ARBA" id="ARBA00022989"/>
    </source>
</evidence>
<dbReference type="RefSeq" id="WP_025487028.1">
    <property type="nucleotide sequence ID" value="NZ_JBBMFM010000054.1"/>
</dbReference>
<evidence type="ECO:0000256" key="1">
    <source>
        <dbReference type="ARBA" id="ARBA00004141"/>
    </source>
</evidence>
<evidence type="ECO:0000256" key="10">
    <source>
        <dbReference type="ARBA" id="ARBA00033270"/>
    </source>
</evidence>
<evidence type="ECO:0000256" key="4">
    <source>
        <dbReference type="ARBA" id="ARBA00022692"/>
    </source>
</evidence>
<keyword evidence="8" id="KW-0472">Membrane</keyword>
<dbReference type="InterPro" id="IPR047928">
    <property type="entry name" value="Perm_prefix_1"/>
</dbReference>
<organism evidence="17 18">
    <name type="scientific">Enterocloster hominis</name>
    <name type="common">ex Hitch et al. 2024</name>
    <dbReference type="NCBI Taxonomy" id="1917870"/>
    <lineage>
        <taxon>Bacteria</taxon>
        <taxon>Bacillati</taxon>
        <taxon>Bacillota</taxon>
        <taxon>Clostridia</taxon>
        <taxon>Lachnospirales</taxon>
        <taxon>Lachnospiraceae</taxon>
        <taxon>Enterocloster</taxon>
    </lineage>
</organism>
<comment type="subcellular location">
    <subcellularLocation>
        <location evidence="1">Membrane</location>
        <topology evidence="1">Multi-pass membrane protein</topology>
    </subcellularLocation>
</comment>
<dbReference type="Pfam" id="PF22564">
    <property type="entry name" value="HAAS"/>
    <property type="match status" value="1"/>
</dbReference>
<evidence type="ECO:0000256" key="2">
    <source>
        <dbReference type="ARBA" id="ARBA00022676"/>
    </source>
</evidence>
<evidence type="ECO:0000256" key="8">
    <source>
        <dbReference type="ARBA" id="ARBA00023136"/>
    </source>
</evidence>
<evidence type="ECO:0000256" key="14">
    <source>
        <dbReference type="ARBA" id="ARBA00044770"/>
    </source>
</evidence>
<dbReference type="PANTHER" id="PTHR30474:SF2">
    <property type="entry name" value="PEPTIDOGLYCAN GLYCOSYLTRANSFERASE FTSW-RELATED"/>
    <property type="match status" value="1"/>
</dbReference>
<keyword evidence="6" id="KW-0573">Peptidoglycan synthesis</keyword>
<accession>A0ABV1D899</accession>
<evidence type="ECO:0000256" key="13">
    <source>
        <dbReference type="ARBA" id="ARBA00041418"/>
    </source>
</evidence>
<keyword evidence="7" id="KW-1133">Transmembrane helix</keyword>
<evidence type="ECO:0000256" key="5">
    <source>
        <dbReference type="ARBA" id="ARBA00022960"/>
    </source>
</evidence>
<evidence type="ECO:0000256" key="3">
    <source>
        <dbReference type="ARBA" id="ARBA00022679"/>
    </source>
</evidence>
<comment type="function">
    <text evidence="16">Peptidoglycan polymerase that is essential for cell division.</text>
</comment>
<proteinExistence type="inferred from homology"/>
<protein>
    <recommendedName>
        <fullName evidence="12">Probable peptidoglycan glycosyltransferase FtsW</fullName>
        <ecNumber evidence="14">2.4.99.28</ecNumber>
    </recommendedName>
    <alternativeName>
        <fullName evidence="13">Cell division protein FtsW</fullName>
    </alternativeName>
    <alternativeName>
        <fullName evidence="10">Cell wall polymerase</fullName>
    </alternativeName>
    <alternativeName>
        <fullName evidence="9">Peptidoglycan polymerase</fullName>
    </alternativeName>
</protein>
<dbReference type="NCBIfam" id="NF038403">
    <property type="entry name" value="perm_prefix_1"/>
    <property type="match status" value="1"/>
</dbReference>
<dbReference type="EC" id="2.4.99.28" evidence="14"/>
<comment type="caution">
    <text evidence="17">The sequence shown here is derived from an EMBL/GenBank/DDBJ whole genome shotgun (WGS) entry which is preliminary data.</text>
</comment>
<evidence type="ECO:0000256" key="11">
    <source>
        <dbReference type="ARBA" id="ARBA00038053"/>
    </source>
</evidence>
<keyword evidence="3" id="KW-0808">Transferase</keyword>
<keyword evidence="18" id="KW-1185">Reference proteome</keyword>
<evidence type="ECO:0000313" key="17">
    <source>
        <dbReference type="EMBL" id="MEQ2426225.1"/>
    </source>
</evidence>
<comment type="catalytic activity">
    <reaction evidence="15">
        <text>[GlcNAc-(1-&gt;4)-Mur2Ac(oyl-L-Ala-gamma-D-Glu-L-Lys-D-Ala-D-Ala)](n)-di-trans,octa-cis-undecaprenyl diphosphate + beta-D-GlcNAc-(1-&gt;4)-Mur2Ac(oyl-L-Ala-gamma-D-Glu-L-Lys-D-Ala-D-Ala)-di-trans,octa-cis-undecaprenyl diphosphate = [GlcNAc-(1-&gt;4)-Mur2Ac(oyl-L-Ala-gamma-D-Glu-L-Lys-D-Ala-D-Ala)](n+1)-di-trans,octa-cis-undecaprenyl diphosphate + di-trans,octa-cis-undecaprenyl diphosphate + H(+)</text>
        <dbReference type="Rhea" id="RHEA:23708"/>
        <dbReference type="Rhea" id="RHEA-COMP:9602"/>
        <dbReference type="Rhea" id="RHEA-COMP:9603"/>
        <dbReference type="ChEBI" id="CHEBI:15378"/>
        <dbReference type="ChEBI" id="CHEBI:58405"/>
        <dbReference type="ChEBI" id="CHEBI:60033"/>
        <dbReference type="ChEBI" id="CHEBI:78435"/>
        <dbReference type="EC" id="2.4.99.28"/>
    </reaction>
</comment>
<name>A0ABV1D899_9FIRM</name>
<keyword evidence="5" id="KW-0133">Cell shape</keyword>
<keyword evidence="4" id="KW-0812">Transmembrane</keyword>
<comment type="similarity">
    <text evidence="11">Belongs to the SEDS family. FtsW subfamily.</text>
</comment>